<evidence type="ECO:0000256" key="5">
    <source>
        <dbReference type="ARBA" id="ARBA00022741"/>
    </source>
</evidence>
<name>A0ABT1T6L9_9SPHI</name>
<reference evidence="11 12" key="1">
    <citation type="submission" date="2022-07" db="EMBL/GenBank/DDBJ databases">
        <title>Mucilaginibacter sp. JC4.</title>
        <authorList>
            <person name="Le V."/>
            <person name="Ko S.-R."/>
            <person name="Ahn C.-Y."/>
            <person name="Oh H.-M."/>
        </authorList>
    </citation>
    <scope>NUCLEOTIDE SEQUENCE [LARGE SCALE GENOMIC DNA]</scope>
    <source>
        <strain evidence="11 12">JC4</strain>
    </source>
</reference>
<dbReference type="PANTHER" id="PTHR23117:SF13">
    <property type="entry name" value="GUANYLATE KINASE"/>
    <property type="match status" value="1"/>
</dbReference>
<dbReference type="InterPro" id="IPR017665">
    <property type="entry name" value="Guanylate_kinase"/>
</dbReference>
<proteinExistence type="inferred from homology"/>
<dbReference type="HAMAP" id="MF_00328">
    <property type="entry name" value="Guanylate_kinase"/>
    <property type="match status" value="1"/>
</dbReference>
<protein>
    <recommendedName>
        <fullName evidence="3 9">Guanylate kinase</fullName>
        <ecNumber evidence="2 9">2.7.4.8</ecNumber>
    </recommendedName>
    <alternativeName>
        <fullName evidence="8 9">GMP kinase</fullName>
    </alternativeName>
</protein>
<feature type="domain" description="Guanylate kinase-like" evidence="10">
    <location>
        <begin position="4"/>
        <end position="184"/>
    </location>
</feature>
<evidence type="ECO:0000256" key="4">
    <source>
        <dbReference type="ARBA" id="ARBA00022679"/>
    </source>
</evidence>
<sequence>MKEGKLIIFSAPSGAGKTTIVHHLLSKMPELEFSISATTRPARGDEQHEKDYYFISKEEFLHRIAKKQFVEFEEVYTGTFYGTLRTEIERIWAKGKTVIFDIDVEGGMHLKRKYEDQALAIFVQPPSLEVLIERLTGRGTDSAEKLQERFAKAEKELNYAPQFDIILKNYDLETACKEAEDLVRGFINAAQPPEGGVSNSHLKQGY</sequence>
<keyword evidence="12" id="KW-1185">Reference proteome</keyword>
<dbReference type="SUPFAM" id="SSF52540">
    <property type="entry name" value="P-loop containing nucleoside triphosphate hydrolases"/>
    <property type="match status" value="1"/>
</dbReference>
<evidence type="ECO:0000259" key="10">
    <source>
        <dbReference type="PROSITE" id="PS50052"/>
    </source>
</evidence>
<dbReference type="InterPro" id="IPR027417">
    <property type="entry name" value="P-loop_NTPase"/>
</dbReference>
<dbReference type="GO" id="GO:0004385">
    <property type="term" value="F:GMP kinase activity"/>
    <property type="evidence" value="ECO:0007669"/>
    <property type="project" value="UniProtKB-EC"/>
</dbReference>
<keyword evidence="7 9" id="KW-0067">ATP-binding</keyword>
<dbReference type="Pfam" id="PF00625">
    <property type="entry name" value="Guanylate_kin"/>
    <property type="match status" value="1"/>
</dbReference>
<feature type="binding site" evidence="9">
    <location>
        <begin position="11"/>
        <end position="18"/>
    </location>
    <ligand>
        <name>ATP</name>
        <dbReference type="ChEBI" id="CHEBI:30616"/>
    </ligand>
</feature>
<comment type="function">
    <text evidence="9">Essential for recycling GMP and indirectly, cGMP.</text>
</comment>
<evidence type="ECO:0000256" key="7">
    <source>
        <dbReference type="ARBA" id="ARBA00022840"/>
    </source>
</evidence>
<dbReference type="NCBIfam" id="TIGR03263">
    <property type="entry name" value="guanyl_kin"/>
    <property type="match status" value="1"/>
</dbReference>
<dbReference type="InterPro" id="IPR008144">
    <property type="entry name" value="Guanylate_kin-like_dom"/>
</dbReference>
<evidence type="ECO:0000256" key="3">
    <source>
        <dbReference type="ARBA" id="ARBA00016296"/>
    </source>
</evidence>
<dbReference type="RefSeq" id="WP_256540077.1">
    <property type="nucleotide sequence ID" value="NZ_JANHOH010000005.1"/>
</dbReference>
<evidence type="ECO:0000256" key="9">
    <source>
        <dbReference type="HAMAP-Rule" id="MF_00328"/>
    </source>
</evidence>
<dbReference type="PANTHER" id="PTHR23117">
    <property type="entry name" value="GUANYLATE KINASE-RELATED"/>
    <property type="match status" value="1"/>
</dbReference>
<evidence type="ECO:0000256" key="6">
    <source>
        <dbReference type="ARBA" id="ARBA00022777"/>
    </source>
</evidence>
<keyword evidence="9" id="KW-0963">Cytoplasm</keyword>
<dbReference type="InterPro" id="IPR008145">
    <property type="entry name" value="GK/Ca_channel_bsu"/>
</dbReference>
<comment type="catalytic activity">
    <reaction evidence="9">
        <text>GMP + ATP = GDP + ADP</text>
        <dbReference type="Rhea" id="RHEA:20780"/>
        <dbReference type="ChEBI" id="CHEBI:30616"/>
        <dbReference type="ChEBI" id="CHEBI:58115"/>
        <dbReference type="ChEBI" id="CHEBI:58189"/>
        <dbReference type="ChEBI" id="CHEBI:456216"/>
        <dbReference type="EC" id="2.7.4.8"/>
    </reaction>
</comment>
<dbReference type="SMART" id="SM00072">
    <property type="entry name" value="GuKc"/>
    <property type="match status" value="1"/>
</dbReference>
<evidence type="ECO:0000313" key="11">
    <source>
        <dbReference type="EMBL" id="MCQ6959886.1"/>
    </source>
</evidence>
<dbReference type="Proteomes" id="UP001204376">
    <property type="component" value="Unassembled WGS sequence"/>
</dbReference>
<dbReference type="PROSITE" id="PS50052">
    <property type="entry name" value="GUANYLATE_KINASE_2"/>
    <property type="match status" value="1"/>
</dbReference>
<comment type="subcellular location">
    <subcellularLocation>
        <location evidence="9">Cytoplasm</location>
    </subcellularLocation>
</comment>
<gene>
    <name evidence="9 11" type="primary">gmk</name>
    <name evidence="11" type="ORF">NPE20_18050</name>
</gene>
<keyword evidence="4 9" id="KW-0808">Transferase</keyword>
<dbReference type="Gene3D" id="3.40.50.300">
    <property type="entry name" value="P-loop containing nucleotide triphosphate hydrolases"/>
    <property type="match status" value="1"/>
</dbReference>
<dbReference type="EMBL" id="JANHOH010000005">
    <property type="protein sequence ID" value="MCQ6959886.1"/>
    <property type="molecule type" value="Genomic_DNA"/>
</dbReference>
<dbReference type="EC" id="2.7.4.8" evidence="2 9"/>
<evidence type="ECO:0000256" key="2">
    <source>
        <dbReference type="ARBA" id="ARBA00012961"/>
    </source>
</evidence>
<dbReference type="Gene3D" id="3.30.63.10">
    <property type="entry name" value="Guanylate Kinase phosphate binding domain"/>
    <property type="match status" value="1"/>
</dbReference>
<comment type="caution">
    <text evidence="11">The sequence shown here is derived from an EMBL/GenBank/DDBJ whole genome shotgun (WGS) entry which is preliminary data.</text>
</comment>
<organism evidence="11 12">
    <name type="scientific">Mucilaginibacter aquariorum</name>
    <dbReference type="NCBI Taxonomy" id="2967225"/>
    <lineage>
        <taxon>Bacteria</taxon>
        <taxon>Pseudomonadati</taxon>
        <taxon>Bacteroidota</taxon>
        <taxon>Sphingobacteriia</taxon>
        <taxon>Sphingobacteriales</taxon>
        <taxon>Sphingobacteriaceae</taxon>
        <taxon>Mucilaginibacter</taxon>
    </lineage>
</organism>
<comment type="similarity">
    <text evidence="1 9">Belongs to the guanylate kinase family.</text>
</comment>
<keyword evidence="6 9" id="KW-0418">Kinase</keyword>
<evidence type="ECO:0000256" key="8">
    <source>
        <dbReference type="ARBA" id="ARBA00030128"/>
    </source>
</evidence>
<evidence type="ECO:0000313" key="12">
    <source>
        <dbReference type="Proteomes" id="UP001204376"/>
    </source>
</evidence>
<dbReference type="CDD" id="cd00071">
    <property type="entry name" value="GMPK"/>
    <property type="match status" value="1"/>
</dbReference>
<accession>A0ABT1T6L9</accession>
<evidence type="ECO:0000256" key="1">
    <source>
        <dbReference type="ARBA" id="ARBA00005790"/>
    </source>
</evidence>
<keyword evidence="5 9" id="KW-0547">Nucleotide-binding</keyword>